<comment type="similarity">
    <text evidence="1 6">Belongs to the thioredoxin family.</text>
</comment>
<feature type="active site" description="Nucleophile" evidence="7">
    <location>
        <position position="34"/>
    </location>
</feature>
<proteinExistence type="inferred from homology"/>
<name>A0A445MUD0_9BACT</name>
<dbReference type="Gene3D" id="3.40.30.10">
    <property type="entry name" value="Glutaredoxin"/>
    <property type="match status" value="1"/>
</dbReference>
<keyword evidence="4 8" id="KW-1015">Disulfide bond</keyword>
<gene>
    <name evidence="10" type="primary">trxA</name>
    <name evidence="10" type="ORF">PITCH_A1640053</name>
</gene>
<dbReference type="PIRSF" id="PIRSF000077">
    <property type="entry name" value="Thioredoxin"/>
    <property type="match status" value="1"/>
</dbReference>
<evidence type="ECO:0000259" key="9">
    <source>
        <dbReference type="PROSITE" id="PS51352"/>
    </source>
</evidence>
<evidence type="ECO:0000256" key="5">
    <source>
        <dbReference type="ARBA" id="ARBA00023284"/>
    </source>
</evidence>
<keyword evidence="3" id="KW-0249">Electron transport</keyword>
<dbReference type="GO" id="GO:0045454">
    <property type="term" value="P:cell redox homeostasis"/>
    <property type="evidence" value="ECO:0007669"/>
    <property type="project" value="TreeGrafter"/>
</dbReference>
<dbReference type="CDD" id="cd02947">
    <property type="entry name" value="TRX_family"/>
    <property type="match status" value="1"/>
</dbReference>
<dbReference type="SUPFAM" id="SSF52833">
    <property type="entry name" value="Thioredoxin-like"/>
    <property type="match status" value="1"/>
</dbReference>
<evidence type="ECO:0000256" key="1">
    <source>
        <dbReference type="ARBA" id="ARBA00008987"/>
    </source>
</evidence>
<dbReference type="PANTHER" id="PTHR45663:SF11">
    <property type="entry name" value="GEO12009P1"/>
    <property type="match status" value="1"/>
</dbReference>
<dbReference type="InterPro" id="IPR036249">
    <property type="entry name" value="Thioredoxin-like_sf"/>
</dbReference>
<keyword evidence="5 8" id="KW-0676">Redox-active center</keyword>
<reference evidence="10" key="1">
    <citation type="submission" date="2018-01" db="EMBL/GenBank/DDBJ databases">
        <authorList>
            <person name="Regsiter A."/>
            <person name="William W."/>
        </authorList>
    </citation>
    <scope>NUCLEOTIDE SEQUENCE</scope>
    <source>
        <strain evidence="10">TRIP AH-1</strain>
    </source>
</reference>
<evidence type="ECO:0000256" key="2">
    <source>
        <dbReference type="ARBA" id="ARBA00022448"/>
    </source>
</evidence>
<evidence type="ECO:0000256" key="6">
    <source>
        <dbReference type="PIRNR" id="PIRNR000077"/>
    </source>
</evidence>
<dbReference type="Pfam" id="PF00085">
    <property type="entry name" value="Thioredoxin"/>
    <property type="match status" value="1"/>
</dbReference>
<dbReference type="InterPro" id="IPR005746">
    <property type="entry name" value="Thioredoxin"/>
</dbReference>
<evidence type="ECO:0000256" key="7">
    <source>
        <dbReference type="PIRSR" id="PIRSR000077-1"/>
    </source>
</evidence>
<evidence type="ECO:0000313" key="10">
    <source>
        <dbReference type="EMBL" id="SPD73043.1"/>
    </source>
</evidence>
<accession>A0A445MUD0</accession>
<feature type="domain" description="Thioredoxin" evidence="9">
    <location>
        <begin position="1"/>
        <end position="110"/>
    </location>
</feature>
<dbReference type="InterPro" id="IPR013766">
    <property type="entry name" value="Thioredoxin_domain"/>
</dbReference>
<evidence type="ECO:0000256" key="4">
    <source>
        <dbReference type="ARBA" id="ARBA00023157"/>
    </source>
</evidence>
<feature type="site" description="Contributes to redox potential value" evidence="7">
    <location>
        <position position="35"/>
    </location>
</feature>
<dbReference type="EMBL" id="OJIN01000073">
    <property type="protein sequence ID" value="SPD73043.1"/>
    <property type="molecule type" value="Genomic_DNA"/>
</dbReference>
<dbReference type="PROSITE" id="PS51352">
    <property type="entry name" value="THIOREDOXIN_2"/>
    <property type="match status" value="1"/>
</dbReference>
<feature type="site" description="Deprotonates C-terminal active site Cys" evidence="7">
    <location>
        <position position="28"/>
    </location>
</feature>
<sequence>MATKLSVPIEDDQFEDMVLNAHGVVVVDFWAPRCGTCLQMAPALETFAAANEGTAKIYTLDVDDNPKTSERLEIRSVPTVIFFMNGQVQHISRGAMSAVSLQNKLNELLSQAQSK</sequence>
<evidence type="ECO:0000256" key="8">
    <source>
        <dbReference type="PIRSR" id="PIRSR000077-4"/>
    </source>
</evidence>
<dbReference type="GO" id="GO:0005829">
    <property type="term" value="C:cytosol"/>
    <property type="evidence" value="ECO:0007669"/>
    <property type="project" value="TreeGrafter"/>
</dbReference>
<protein>
    <recommendedName>
        <fullName evidence="6">Thioredoxin</fullName>
    </recommendedName>
</protein>
<feature type="site" description="Contributes to redox potential value" evidence="7">
    <location>
        <position position="36"/>
    </location>
</feature>
<dbReference type="GO" id="GO:0015035">
    <property type="term" value="F:protein-disulfide reductase activity"/>
    <property type="evidence" value="ECO:0007669"/>
    <property type="project" value="InterPro"/>
</dbReference>
<organism evidence="10">
    <name type="scientific">uncultured Desulfobacterium sp</name>
    <dbReference type="NCBI Taxonomy" id="201089"/>
    <lineage>
        <taxon>Bacteria</taxon>
        <taxon>Pseudomonadati</taxon>
        <taxon>Thermodesulfobacteriota</taxon>
        <taxon>Desulfobacteria</taxon>
        <taxon>Desulfobacterales</taxon>
        <taxon>Desulfobacteriaceae</taxon>
        <taxon>Desulfobacterium</taxon>
        <taxon>environmental samples</taxon>
    </lineage>
</organism>
<dbReference type="PANTHER" id="PTHR45663">
    <property type="entry name" value="GEO12009P1"/>
    <property type="match status" value="1"/>
</dbReference>
<feature type="disulfide bond" description="Redox-active" evidence="8">
    <location>
        <begin position="34"/>
        <end position="37"/>
    </location>
</feature>
<dbReference type="AlphaFoldDB" id="A0A445MUD0"/>
<evidence type="ECO:0000256" key="3">
    <source>
        <dbReference type="ARBA" id="ARBA00022982"/>
    </source>
</evidence>
<feature type="active site" description="Nucleophile" evidence="7">
    <location>
        <position position="37"/>
    </location>
</feature>
<keyword evidence="2" id="KW-0813">Transport</keyword>